<feature type="compositionally biased region" description="Acidic residues" evidence="1">
    <location>
        <begin position="7"/>
        <end position="18"/>
    </location>
</feature>
<dbReference type="Proteomes" id="UP001209746">
    <property type="component" value="Unassembled WGS sequence"/>
</dbReference>
<dbReference type="Proteomes" id="UP001208186">
    <property type="component" value="Unassembled WGS sequence"/>
</dbReference>
<feature type="compositionally biased region" description="Acidic residues" evidence="1">
    <location>
        <begin position="30"/>
        <end position="65"/>
    </location>
</feature>
<reference evidence="4" key="1">
    <citation type="submission" date="2023-02" db="EMBL/GenBank/DDBJ databases">
        <title>Enrichment on poylsaccharides allowed isolation of novel metabolic and taxonomic groups of Haloarchaea.</title>
        <authorList>
            <person name="Sorokin D.Y."/>
            <person name="Elcheninov A.G."/>
            <person name="Khizhniak T.V."/>
            <person name="Kolganova T.V."/>
            <person name="Kublanov I.V."/>
        </authorList>
    </citation>
    <scope>NUCLEOTIDE SEQUENCE</scope>
    <source>
        <strain evidence="3 5">HArc-curdl5-1</strain>
        <strain evidence="4">HArc-curdl7</strain>
    </source>
</reference>
<evidence type="ECO:0000313" key="4">
    <source>
        <dbReference type="EMBL" id="MCU4726325.1"/>
    </source>
</evidence>
<evidence type="ECO:0000313" key="6">
    <source>
        <dbReference type="Proteomes" id="UP001209746"/>
    </source>
</evidence>
<proteinExistence type="predicted"/>
<dbReference type="Pfam" id="PF24458">
    <property type="entry name" value="DUF7573"/>
    <property type="match status" value="1"/>
</dbReference>
<dbReference type="EMBL" id="JAOPKC010000008">
    <property type="protein sequence ID" value="MCU4718234.1"/>
    <property type="molecule type" value="Genomic_DNA"/>
</dbReference>
<feature type="domain" description="DUF7573" evidence="2">
    <location>
        <begin position="67"/>
        <end position="105"/>
    </location>
</feature>
<dbReference type="EMBL" id="JAOPKD010000003">
    <property type="protein sequence ID" value="MCU4726325.1"/>
    <property type="molecule type" value="Genomic_DNA"/>
</dbReference>
<evidence type="ECO:0000313" key="3">
    <source>
        <dbReference type="EMBL" id="MCU4718234.1"/>
    </source>
</evidence>
<accession>A0AAE3I9H6</accession>
<sequence>MERDATLEDFLDSGEGDPPDTASGGPIDADRDDETPDTADRDDETPDTADRDDETPDTAEPDDADIATSAMSYRSGGGACAVCGTVVERRWRDDDGLVCRDCKTW</sequence>
<name>A0AAE3I9H6_9EURY</name>
<organism evidence="4 6">
    <name type="scientific">Halapricum hydrolyticum</name>
    <dbReference type="NCBI Taxonomy" id="2979991"/>
    <lineage>
        <taxon>Archaea</taxon>
        <taxon>Methanobacteriati</taxon>
        <taxon>Methanobacteriota</taxon>
        <taxon>Stenosarchaea group</taxon>
        <taxon>Halobacteria</taxon>
        <taxon>Halobacteriales</taxon>
        <taxon>Haloarculaceae</taxon>
        <taxon>Halapricum</taxon>
    </lineage>
</organism>
<feature type="region of interest" description="Disordered" evidence="1">
    <location>
        <begin position="1"/>
        <end position="78"/>
    </location>
</feature>
<dbReference type="RefSeq" id="WP_315908992.1">
    <property type="nucleotide sequence ID" value="NZ_JAOPKC010000008.1"/>
</dbReference>
<keyword evidence="5" id="KW-1185">Reference proteome</keyword>
<dbReference type="AlphaFoldDB" id="A0AAE3I9H6"/>
<evidence type="ECO:0000256" key="1">
    <source>
        <dbReference type="SAM" id="MobiDB-lite"/>
    </source>
</evidence>
<comment type="caution">
    <text evidence="4">The sequence shown here is derived from an EMBL/GenBank/DDBJ whole genome shotgun (WGS) entry which is preliminary data.</text>
</comment>
<gene>
    <name evidence="4" type="ORF">OB914_04995</name>
    <name evidence="3" type="ORF">OB916_09180</name>
</gene>
<protein>
    <recommendedName>
        <fullName evidence="2">DUF7573 domain-containing protein</fullName>
    </recommendedName>
</protein>
<evidence type="ECO:0000313" key="5">
    <source>
        <dbReference type="Proteomes" id="UP001208186"/>
    </source>
</evidence>
<dbReference type="InterPro" id="IPR055995">
    <property type="entry name" value="DUF7573"/>
</dbReference>
<evidence type="ECO:0000259" key="2">
    <source>
        <dbReference type="Pfam" id="PF24458"/>
    </source>
</evidence>